<dbReference type="InterPro" id="IPR032861">
    <property type="entry name" value="TAXi_N"/>
</dbReference>
<dbReference type="AlphaFoldDB" id="A0A3B6D6S6"/>
<dbReference type="Gene3D" id="2.40.70.10">
    <property type="entry name" value="Acid Proteases"/>
    <property type="match status" value="2"/>
</dbReference>
<keyword evidence="2" id="KW-0645">Protease</keyword>
<keyword evidence="3" id="KW-0378">Hydrolase</keyword>
<dbReference type="RefSeq" id="XP_044327698.1">
    <property type="nucleotide sequence ID" value="XM_044471763.1"/>
</dbReference>
<dbReference type="Gramene" id="TraesNOR2D03G01131650.1">
    <property type="protein sequence ID" value="TraesNOR2D03G01131650.1.CDS1"/>
    <property type="gene ID" value="TraesNOR2D03G01131650"/>
</dbReference>
<evidence type="ECO:0000259" key="5">
    <source>
        <dbReference type="PROSITE" id="PS51767"/>
    </source>
</evidence>
<organism evidence="6">
    <name type="scientific">Triticum aestivum</name>
    <name type="common">Wheat</name>
    <dbReference type="NCBI Taxonomy" id="4565"/>
    <lineage>
        <taxon>Eukaryota</taxon>
        <taxon>Viridiplantae</taxon>
        <taxon>Streptophyta</taxon>
        <taxon>Embryophyta</taxon>
        <taxon>Tracheophyta</taxon>
        <taxon>Spermatophyta</taxon>
        <taxon>Magnoliopsida</taxon>
        <taxon>Liliopsida</taxon>
        <taxon>Poales</taxon>
        <taxon>Poaceae</taxon>
        <taxon>BOP clade</taxon>
        <taxon>Pooideae</taxon>
        <taxon>Triticodae</taxon>
        <taxon>Triticeae</taxon>
        <taxon>Triticinae</taxon>
        <taxon>Triticum</taxon>
    </lineage>
</organism>
<dbReference type="Pfam" id="PF14541">
    <property type="entry name" value="TAXi_C"/>
    <property type="match status" value="1"/>
</dbReference>
<dbReference type="Gramene" id="TraesCS2D02G109400.1">
    <property type="protein sequence ID" value="TraesCS2D02G109400.1.cds1"/>
    <property type="gene ID" value="TraesCS2D02G109400"/>
</dbReference>
<dbReference type="InterPro" id="IPR032799">
    <property type="entry name" value="TAXi_C"/>
</dbReference>
<dbReference type="PROSITE" id="PS51767">
    <property type="entry name" value="PEPTIDASE_A1"/>
    <property type="match status" value="1"/>
</dbReference>
<reference evidence="6" key="1">
    <citation type="submission" date="2018-08" db="EMBL/GenBank/DDBJ databases">
        <authorList>
            <person name="Rossello M."/>
        </authorList>
    </citation>
    <scope>NUCLEOTIDE SEQUENCE [LARGE SCALE GENOMIC DNA]</scope>
    <source>
        <strain evidence="6">cv. Chinese Spring</strain>
    </source>
</reference>
<dbReference type="PANTHER" id="PTHR47967:SF119">
    <property type="entry name" value="PEPTIDASE A1 DOMAIN-CONTAINING PROTEIN"/>
    <property type="match status" value="1"/>
</dbReference>
<keyword evidence="7" id="KW-1185">Reference proteome</keyword>
<dbReference type="SUPFAM" id="SSF50630">
    <property type="entry name" value="Acid proteases"/>
    <property type="match status" value="1"/>
</dbReference>
<dbReference type="EnsemblPlants" id="TraesCS2D02G109400.1">
    <property type="protein sequence ID" value="TraesCS2D02G109400.1.cds1"/>
    <property type="gene ID" value="TraesCS2D02G109400"/>
</dbReference>
<dbReference type="PANTHER" id="PTHR47967">
    <property type="entry name" value="OS07G0603500 PROTEIN-RELATED"/>
    <property type="match status" value="1"/>
</dbReference>
<feature type="chain" id="PRO_5043172761" description="Peptidase A1 domain-containing protein" evidence="4">
    <location>
        <begin position="23"/>
        <end position="455"/>
    </location>
</feature>
<proteinExistence type="inferred from homology"/>
<reference evidence="6" key="2">
    <citation type="submission" date="2018-10" db="UniProtKB">
        <authorList>
            <consortium name="EnsemblPlants"/>
        </authorList>
    </citation>
    <scope>IDENTIFICATION</scope>
</reference>
<feature type="signal peptide" evidence="4">
    <location>
        <begin position="1"/>
        <end position="22"/>
    </location>
</feature>
<dbReference type="STRING" id="4565.A0A3B6D6S6"/>
<sequence length="455" mass="49731">MSSVYACMLFLFFVVLNPVSLAAGATNSSGAAGFSLPLVPHYRTEAGVLEELLPEGDAEGGVNITSIRPKMIPLTGPVYSVRVGVGSGETQHFYKLALDLVRPLTWIRCRPCILEKKQEGSIFNTAVSPHYHAIASTDRRCTAPYKRGSRGRCIFDVKYQYHGSSAQGFLSTDNFAFDGSGPGSHISGVDGLVFGCAHSTHQFDNHGVWAGVMSLNRHPTSLIRQLSDRGLAASRFSYCLVGKEHEHLHRRGFLRFGADIPDQPHARSTALLHGELAQGGGMYYVHLVGISLGGRRLTAITPAMFERDPRTLRGGCTVDVGTSHTLLAPDAYHILAAEVVAHLQSRGVHRAPGPVQNLKLCFRGAWDSIRAHFPSVTLHFDPESAVLFIKPELLFLAVTHQHTHYACFTVVPYAERSVIGAGQMLDTRFTFDLQHNRLFFAPEDCHLDTSAVGMT</sequence>
<dbReference type="Gramene" id="TraesROB_scaffold_002257_01G001100.1">
    <property type="protein sequence ID" value="TraesROB_scaffold_002257_01G001100.1"/>
    <property type="gene ID" value="TraesROB_scaffold_002257_01G001100"/>
</dbReference>
<dbReference type="Gramene" id="TraesRN2D0100256500.1">
    <property type="protein sequence ID" value="TraesRN2D0100256500.1"/>
    <property type="gene ID" value="TraesRN2D0100256500"/>
</dbReference>
<dbReference type="Proteomes" id="UP000019116">
    <property type="component" value="Chromosome 2D"/>
</dbReference>
<dbReference type="Pfam" id="PF14543">
    <property type="entry name" value="TAXi_N"/>
    <property type="match status" value="1"/>
</dbReference>
<dbReference type="GO" id="GO:0006508">
    <property type="term" value="P:proteolysis"/>
    <property type="evidence" value="ECO:0007669"/>
    <property type="project" value="UniProtKB-KW"/>
</dbReference>
<gene>
    <name evidence="6" type="primary">LOC123048721</name>
</gene>
<dbReference type="Gramene" id="TraesPARA_EIv1.0_0650610.1">
    <property type="protein sequence ID" value="TraesPARA_EIv1.0_0650610.1.CDS1"/>
    <property type="gene ID" value="TraesPARA_EIv1.0_0650610"/>
</dbReference>
<dbReference type="InterPro" id="IPR033121">
    <property type="entry name" value="PEPTIDASE_A1"/>
</dbReference>
<dbReference type="Gramene" id="TraesSYM2D03G01129830.1">
    <property type="protein sequence ID" value="TraesSYM2D03G01129830.1.CDS1"/>
    <property type="gene ID" value="TraesSYM2D03G01129830"/>
</dbReference>
<dbReference type="InterPro" id="IPR051708">
    <property type="entry name" value="Plant_Aspart_Prot_A1"/>
</dbReference>
<evidence type="ECO:0000256" key="2">
    <source>
        <dbReference type="ARBA" id="ARBA00022670"/>
    </source>
</evidence>
<keyword evidence="4" id="KW-0732">Signal</keyword>
<dbReference type="Gramene" id="TraesJUL2D03G01121900.1">
    <property type="protein sequence ID" value="TraesJUL2D03G01121900.1.CDS1"/>
    <property type="gene ID" value="TraesJUL2D03G01121900"/>
</dbReference>
<dbReference type="OrthoDB" id="585559at2759"/>
<dbReference type="Gramene" id="TraesCLE_scaffold_013000_01G000600.1">
    <property type="protein sequence ID" value="TraesCLE_scaffold_013000_01G000600.1"/>
    <property type="gene ID" value="TraesCLE_scaffold_013000_01G000600"/>
</dbReference>
<dbReference type="Gramene" id="TraesCS2D03G0232000.1">
    <property type="protein sequence ID" value="TraesCS2D03G0232000.1.CDS1"/>
    <property type="gene ID" value="TraesCS2D03G0232000"/>
</dbReference>
<dbReference type="GO" id="GO:0004190">
    <property type="term" value="F:aspartic-type endopeptidase activity"/>
    <property type="evidence" value="ECO:0000318"/>
    <property type="project" value="GO_Central"/>
</dbReference>
<evidence type="ECO:0000256" key="1">
    <source>
        <dbReference type="ARBA" id="ARBA00007447"/>
    </source>
</evidence>
<evidence type="ECO:0000256" key="3">
    <source>
        <dbReference type="ARBA" id="ARBA00022801"/>
    </source>
</evidence>
<dbReference type="Gramene" id="TraesCAD_scaffold_056257_01G000500.1">
    <property type="protein sequence ID" value="TraesCAD_scaffold_056257_01G000500.1"/>
    <property type="gene ID" value="TraesCAD_scaffold_056257_01G000500"/>
</dbReference>
<feature type="domain" description="Peptidase A1" evidence="5">
    <location>
        <begin position="79"/>
        <end position="441"/>
    </location>
</feature>
<protein>
    <recommendedName>
        <fullName evidence="5">Peptidase A1 domain-containing protein</fullName>
    </recommendedName>
</protein>
<accession>A0A3B6D6S6</accession>
<dbReference type="SMR" id="A0A3B6D6S6"/>
<dbReference type="InterPro" id="IPR021109">
    <property type="entry name" value="Peptidase_aspartic_dom_sf"/>
</dbReference>
<dbReference type="Gramene" id="TraesARI2D03G01132100.1">
    <property type="protein sequence ID" value="TraesARI2D03G01132100.1.CDS1"/>
    <property type="gene ID" value="TraesARI2D03G01132100"/>
</dbReference>
<name>A0A3B6D6S6_WHEAT</name>
<evidence type="ECO:0000313" key="6">
    <source>
        <dbReference type="EnsemblPlants" id="TraesCS2D02G109400.1.cds1"/>
    </source>
</evidence>
<evidence type="ECO:0000256" key="4">
    <source>
        <dbReference type="SAM" id="SignalP"/>
    </source>
</evidence>
<comment type="similarity">
    <text evidence="1">Belongs to the peptidase A1 family.</text>
</comment>
<dbReference type="GeneID" id="123048721"/>
<dbReference type="OMA" id="PDAYHIL"/>
<evidence type="ECO:0000313" key="7">
    <source>
        <dbReference type="Proteomes" id="UP000019116"/>
    </source>
</evidence>
<dbReference type="GO" id="GO:0005576">
    <property type="term" value="C:extracellular region"/>
    <property type="evidence" value="ECO:0000318"/>
    <property type="project" value="GO_Central"/>
</dbReference>